<keyword evidence="3" id="KW-1185">Reference proteome</keyword>
<protein>
    <recommendedName>
        <fullName evidence="4">Reverse transcriptase zinc-binding domain-containing protein</fullName>
    </recommendedName>
</protein>
<dbReference type="EMBL" id="AVOT02003249">
    <property type="protein sequence ID" value="MBW0472928.1"/>
    <property type="molecule type" value="Genomic_DNA"/>
</dbReference>
<dbReference type="OrthoDB" id="3267074at2759"/>
<evidence type="ECO:0000313" key="2">
    <source>
        <dbReference type="EMBL" id="MBW0472928.1"/>
    </source>
</evidence>
<proteinExistence type="predicted"/>
<gene>
    <name evidence="2" type="ORF">O181_012643</name>
</gene>
<feature type="compositionally biased region" description="Low complexity" evidence="1">
    <location>
        <begin position="10"/>
        <end position="21"/>
    </location>
</feature>
<evidence type="ECO:0008006" key="4">
    <source>
        <dbReference type="Google" id="ProtNLM"/>
    </source>
</evidence>
<evidence type="ECO:0000256" key="1">
    <source>
        <dbReference type="SAM" id="MobiDB-lite"/>
    </source>
</evidence>
<accession>A0A9Q3GMD9</accession>
<organism evidence="2 3">
    <name type="scientific">Austropuccinia psidii MF-1</name>
    <dbReference type="NCBI Taxonomy" id="1389203"/>
    <lineage>
        <taxon>Eukaryota</taxon>
        <taxon>Fungi</taxon>
        <taxon>Dikarya</taxon>
        <taxon>Basidiomycota</taxon>
        <taxon>Pucciniomycotina</taxon>
        <taxon>Pucciniomycetes</taxon>
        <taxon>Pucciniales</taxon>
        <taxon>Sphaerophragmiaceae</taxon>
        <taxon>Austropuccinia</taxon>
    </lineage>
</organism>
<dbReference type="AlphaFoldDB" id="A0A9Q3GMD9"/>
<comment type="caution">
    <text evidence="2">The sequence shown here is derived from an EMBL/GenBank/DDBJ whole genome shotgun (WGS) entry which is preliminary data.</text>
</comment>
<sequence>MAKEAANLITTPPHTLHHTSLSKLRQRTNQQARTPLTITASKCTRVTFRTPPNLIIQALDKLEKGPASTIHQLRSNHVPLNAYLFQIKQVTSPCCPHCNTLENTSHYLLFCRKFSTQRKEFRKCKEEQNLTQSRQQHLHPRLPNRLQAPGKLHYCYRKIPIH</sequence>
<dbReference type="Proteomes" id="UP000765509">
    <property type="component" value="Unassembled WGS sequence"/>
</dbReference>
<reference evidence="2" key="1">
    <citation type="submission" date="2021-03" db="EMBL/GenBank/DDBJ databases">
        <title>Draft genome sequence of rust myrtle Austropuccinia psidii MF-1, a brazilian biotype.</title>
        <authorList>
            <person name="Quecine M.C."/>
            <person name="Pachon D.M.R."/>
            <person name="Bonatelli M.L."/>
            <person name="Correr F.H."/>
            <person name="Franceschini L.M."/>
            <person name="Leite T.F."/>
            <person name="Margarido G.R.A."/>
            <person name="Almeida C.A."/>
            <person name="Ferrarezi J.A."/>
            <person name="Labate C.A."/>
        </authorList>
    </citation>
    <scope>NUCLEOTIDE SEQUENCE</scope>
    <source>
        <strain evidence="2">MF-1</strain>
    </source>
</reference>
<name>A0A9Q3GMD9_9BASI</name>
<evidence type="ECO:0000313" key="3">
    <source>
        <dbReference type="Proteomes" id="UP000765509"/>
    </source>
</evidence>
<feature type="region of interest" description="Disordered" evidence="1">
    <location>
        <begin position="1"/>
        <end position="21"/>
    </location>
</feature>